<dbReference type="EMBL" id="MNAN01000018">
    <property type="protein sequence ID" value="OHU97159.1"/>
    <property type="molecule type" value="Genomic_DNA"/>
</dbReference>
<organism evidence="1 2">
    <name type="scientific">Pseudoalteromonas byunsanensis</name>
    <dbReference type="NCBI Taxonomy" id="327939"/>
    <lineage>
        <taxon>Bacteria</taxon>
        <taxon>Pseudomonadati</taxon>
        <taxon>Pseudomonadota</taxon>
        <taxon>Gammaproteobacteria</taxon>
        <taxon>Alteromonadales</taxon>
        <taxon>Pseudoalteromonadaceae</taxon>
        <taxon>Pseudoalteromonas</taxon>
    </lineage>
</organism>
<evidence type="ECO:0000313" key="1">
    <source>
        <dbReference type="EMBL" id="OHU97159.1"/>
    </source>
</evidence>
<name>A0A1S1NAQ6_9GAMM</name>
<evidence type="ECO:0000313" key="2">
    <source>
        <dbReference type="Proteomes" id="UP000180253"/>
    </source>
</evidence>
<accession>A0A1S1NAQ6</accession>
<dbReference type="RefSeq" id="WP_070990194.1">
    <property type="nucleotide sequence ID" value="NZ_CBCSHD010000008.1"/>
</dbReference>
<keyword evidence="2" id="KW-1185">Reference proteome</keyword>
<dbReference type="STRING" id="327939.BIW53_02235"/>
<dbReference type="AlphaFoldDB" id="A0A1S1NAQ6"/>
<protein>
    <submittedName>
        <fullName evidence="1">Uncharacterized protein</fullName>
    </submittedName>
</protein>
<dbReference type="Proteomes" id="UP000180253">
    <property type="component" value="Unassembled WGS sequence"/>
</dbReference>
<dbReference type="OrthoDB" id="6586890at2"/>
<comment type="caution">
    <text evidence="1">The sequence shown here is derived from an EMBL/GenBank/DDBJ whole genome shotgun (WGS) entry which is preliminary data.</text>
</comment>
<proteinExistence type="predicted"/>
<sequence>MGRNWDWSREQGRIKRLEAEVQARVNNKPFDANNVPLHSHDGTYQSMFNKGWHSVLEIDIRLRVDAIRSYHAASNRIAKRFEVSHG</sequence>
<reference evidence="1 2" key="1">
    <citation type="submission" date="2016-10" db="EMBL/GenBank/DDBJ databases">
        <title>Pseudoalteromonas amylolytica sp. nov., isolated from the surface seawater.</title>
        <authorList>
            <person name="Wu Y.-H."/>
            <person name="Cheng H."/>
            <person name="Jin X.-B."/>
            <person name="Wang C.-S."/>
            <person name="Xu X.-W."/>
        </authorList>
    </citation>
    <scope>NUCLEOTIDE SEQUENCE [LARGE SCALE GENOMIC DNA]</scope>
    <source>
        <strain evidence="1 2">JCM 12483</strain>
    </source>
</reference>
<gene>
    <name evidence="1" type="ORF">BIW53_02235</name>
</gene>